<keyword evidence="4" id="KW-1185">Reference proteome</keyword>
<accession>A0A834R8K0</accession>
<dbReference type="EnsemblMetazoa" id="SSS_8334s_mrna">
    <property type="protein sequence ID" value="KAF7491062.1"/>
    <property type="gene ID" value="SSS_8334"/>
</dbReference>
<keyword evidence="1" id="KW-0472">Membrane</keyword>
<evidence type="ECO:0000313" key="3">
    <source>
        <dbReference type="EnsemblMetazoa" id="KAF7491062.1"/>
    </source>
</evidence>
<evidence type="ECO:0000256" key="1">
    <source>
        <dbReference type="SAM" id="Phobius"/>
    </source>
</evidence>
<organism evidence="2">
    <name type="scientific">Sarcoptes scabiei</name>
    <name type="common">Itch mite</name>
    <name type="synonym">Acarus scabiei</name>
    <dbReference type="NCBI Taxonomy" id="52283"/>
    <lineage>
        <taxon>Eukaryota</taxon>
        <taxon>Metazoa</taxon>
        <taxon>Ecdysozoa</taxon>
        <taxon>Arthropoda</taxon>
        <taxon>Chelicerata</taxon>
        <taxon>Arachnida</taxon>
        <taxon>Acari</taxon>
        <taxon>Acariformes</taxon>
        <taxon>Sarcoptiformes</taxon>
        <taxon>Astigmata</taxon>
        <taxon>Psoroptidia</taxon>
        <taxon>Sarcoptoidea</taxon>
        <taxon>Sarcoptidae</taxon>
        <taxon>Sarcoptinae</taxon>
        <taxon>Sarcoptes</taxon>
    </lineage>
</organism>
<reference evidence="4" key="1">
    <citation type="journal article" date="2020" name="PLoS Negl. Trop. Dis.">
        <title>High-quality nuclear genome for Sarcoptes scabiei-A critical resource for a neglected parasite.</title>
        <authorList>
            <person name="Korhonen P.K."/>
            <person name="Gasser R.B."/>
            <person name="Ma G."/>
            <person name="Wang T."/>
            <person name="Stroehlein A.J."/>
            <person name="Young N.D."/>
            <person name="Ang C.S."/>
            <person name="Fernando D.D."/>
            <person name="Lu H.C."/>
            <person name="Taylor S."/>
            <person name="Reynolds S.L."/>
            <person name="Mofiz E."/>
            <person name="Najaraj S.H."/>
            <person name="Gowda H."/>
            <person name="Madugundu A."/>
            <person name="Renuse S."/>
            <person name="Holt D."/>
            <person name="Pandey A."/>
            <person name="Papenfuss A.T."/>
            <person name="Fischer K."/>
        </authorList>
    </citation>
    <scope>NUCLEOTIDE SEQUENCE [LARGE SCALE GENOMIC DNA]</scope>
</reference>
<dbReference type="OrthoDB" id="10549675at2759"/>
<reference evidence="2" key="2">
    <citation type="submission" date="2020-01" db="EMBL/GenBank/DDBJ databases">
        <authorList>
            <person name="Korhonen P.K.K."/>
            <person name="Guangxu M.G."/>
            <person name="Wang T.W."/>
            <person name="Stroehlein A.J.S."/>
            <person name="Young N.D."/>
            <person name="Ang C.-S.A."/>
            <person name="Fernando D.W.F."/>
            <person name="Lu H.L."/>
            <person name="Taylor S.T."/>
            <person name="Ehtesham M.E.M."/>
            <person name="Najaraj S.H.N."/>
            <person name="Harsha G.H.G."/>
            <person name="Madugundu A.M."/>
            <person name="Renuse S.R."/>
            <person name="Holt D.H."/>
            <person name="Pandey A.P."/>
            <person name="Papenfuss A.P."/>
            <person name="Gasser R.B.G."/>
            <person name="Fischer K.F."/>
        </authorList>
    </citation>
    <scope>NUCLEOTIDE SEQUENCE</scope>
    <source>
        <strain evidence="2">SSS_KF_BRIS2020</strain>
    </source>
</reference>
<dbReference type="EMBL" id="WVUK01000062">
    <property type="protein sequence ID" value="KAF7491062.1"/>
    <property type="molecule type" value="Genomic_DNA"/>
</dbReference>
<name>A0A834R8K0_SARSC</name>
<evidence type="ECO:0000313" key="4">
    <source>
        <dbReference type="Proteomes" id="UP000070412"/>
    </source>
</evidence>
<proteinExistence type="predicted"/>
<reference evidence="3" key="3">
    <citation type="submission" date="2022-06" db="UniProtKB">
        <authorList>
            <consortium name="EnsemblMetazoa"/>
        </authorList>
    </citation>
    <scope>IDENTIFICATION</scope>
</reference>
<sequence length="174" mass="20164">MDRKIFNFYLIILVLEFILIGPIRSTPILQIRPPTTSTLATILSSASPKSIDGFGIDPKIWTKFLPHLRARIDKIEPRSGLSRITAFVTDPALLVTILHSLEVAYWTMPLGFLLNPLINLFRIPNRRMDLNSQSINSKTLLNIIKRIEERQKKINPEKYRFDLEHSQLSRQHQH</sequence>
<keyword evidence="1" id="KW-0812">Transmembrane</keyword>
<protein>
    <submittedName>
        <fullName evidence="2 3">Uncharacterized protein</fullName>
    </submittedName>
</protein>
<keyword evidence="1" id="KW-1133">Transmembrane helix</keyword>
<feature type="transmembrane region" description="Helical" evidence="1">
    <location>
        <begin position="6"/>
        <end position="23"/>
    </location>
</feature>
<dbReference type="AlphaFoldDB" id="A0A834R8K0"/>
<dbReference type="Proteomes" id="UP000070412">
    <property type="component" value="Unassembled WGS sequence"/>
</dbReference>
<gene>
    <name evidence="2" type="ORF">SSS_8334</name>
</gene>
<evidence type="ECO:0000313" key="2">
    <source>
        <dbReference type="EMBL" id="KAF7491062.1"/>
    </source>
</evidence>